<dbReference type="SUPFAM" id="SSF46894">
    <property type="entry name" value="C-terminal effector domain of the bipartite response regulators"/>
    <property type="match status" value="1"/>
</dbReference>
<dbReference type="CDD" id="cd17535">
    <property type="entry name" value="REC_NarL-like"/>
    <property type="match status" value="1"/>
</dbReference>
<evidence type="ECO:0000259" key="5">
    <source>
        <dbReference type="PROSITE" id="PS50110"/>
    </source>
</evidence>
<evidence type="ECO:0000256" key="3">
    <source>
        <dbReference type="PROSITE-ProRule" id="PRU00169"/>
    </source>
</evidence>
<reference evidence="7" key="1">
    <citation type="journal article" date="2011" name="J. Bacteriol.">
        <title>Genome sequences of eight morphologically diverse alphaproteobacteria.</title>
        <authorList>
            <consortium name="US DOE Joint Genome Institute"/>
            <person name="Brown P.J."/>
            <person name="Kysela D.T."/>
            <person name="Buechlein A."/>
            <person name="Hemmerich C."/>
            <person name="Brun Y.V."/>
        </authorList>
    </citation>
    <scope>NUCLEOTIDE SEQUENCE [LARGE SCALE GENOMIC DNA]</scope>
    <source>
        <strain evidence="7">ATCC 51888 / DSM 1869 / NCIB 11706 / TK 0415</strain>
    </source>
</reference>
<dbReference type="InterPro" id="IPR000792">
    <property type="entry name" value="Tscrpt_reg_LuxR_C"/>
</dbReference>
<dbReference type="HOGENOM" id="CLU_000445_90_1_5"/>
<dbReference type="GO" id="GO:0003677">
    <property type="term" value="F:DNA binding"/>
    <property type="evidence" value="ECO:0007669"/>
    <property type="project" value="UniProtKB-KW"/>
</dbReference>
<name>D8JWK6_HYPDA</name>
<dbReference type="OrthoDB" id="3678174at2"/>
<feature type="domain" description="HTH luxR-type" evidence="4">
    <location>
        <begin position="138"/>
        <end position="203"/>
    </location>
</feature>
<dbReference type="AlphaFoldDB" id="D8JWK6"/>
<dbReference type="GO" id="GO:0000160">
    <property type="term" value="P:phosphorelay signal transduction system"/>
    <property type="evidence" value="ECO:0007669"/>
    <property type="project" value="InterPro"/>
</dbReference>
<dbReference type="CDD" id="cd06170">
    <property type="entry name" value="LuxR_C_like"/>
    <property type="match status" value="1"/>
</dbReference>
<dbReference type="InterPro" id="IPR001789">
    <property type="entry name" value="Sig_transdc_resp-reg_receiver"/>
</dbReference>
<protein>
    <submittedName>
        <fullName evidence="6">Two component transcriptional regulator, LuxR family</fullName>
    </submittedName>
</protein>
<dbReference type="InterPro" id="IPR011006">
    <property type="entry name" value="CheY-like_superfamily"/>
</dbReference>
<dbReference type="RefSeq" id="WP_013215334.1">
    <property type="nucleotide sequence ID" value="NC_014313.1"/>
</dbReference>
<dbReference type="Proteomes" id="UP000002033">
    <property type="component" value="Chromosome"/>
</dbReference>
<dbReference type="PROSITE" id="PS50043">
    <property type="entry name" value="HTH_LUXR_2"/>
    <property type="match status" value="1"/>
</dbReference>
<sequence>MKLLVVEDHPIVISGCRALFTEDAGVTMIEARTAAAARLALKNDAPDVSVIDINLPDGSGLELTREFIAHDPEAKIVVFSMSDTPMLAIQAVECGAKSYVSKNGSPSDLKDAVFAVARGEIWISDDLIQEMALLRAKAFGATTFLSEREHQVLRMLARGRSMAEIANDISVSYKTVAADCAMLRTKLGARTSSELIRIAVELKLV</sequence>
<dbReference type="GO" id="GO:0006355">
    <property type="term" value="P:regulation of DNA-templated transcription"/>
    <property type="evidence" value="ECO:0007669"/>
    <property type="project" value="InterPro"/>
</dbReference>
<dbReference type="STRING" id="582899.Hden_1307"/>
<keyword evidence="7" id="KW-1185">Reference proteome</keyword>
<dbReference type="eggNOG" id="COG2197">
    <property type="taxonomic scope" value="Bacteria"/>
</dbReference>
<dbReference type="Pfam" id="PF00196">
    <property type="entry name" value="GerE"/>
    <property type="match status" value="1"/>
</dbReference>
<dbReference type="InterPro" id="IPR058245">
    <property type="entry name" value="NreC/VraR/RcsB-like_REC"/>
</dbReference>
<dbReference type="PRINTS" id="PR00038">
    <property type="entry name" value="HTHLUXR"/>
</dbReference>
<organism evidence="6 7">
    <name type="scientific">Hyphomicrobium denitrificans (strain ATCC 51888 / DSM 1869 / NCIMB 11706 / TK 0415)</name>
    <dbReference type="NCBI Taxonomy" id="582899"/>
    <lineage>
        <taxon>Bacteria</taxon>
        <taxon>Pseudomonadati</taxon>
        <taxon>Pseudomonadota</taxon>
        <taxon>Alphaproteobacteria</taxon>
        <taxon>Hyphomicrobiales</taxon>
        <taxon>Hyphomicrobiaceae</taxon>
        <taxon>Hyphomicrobium</taxon>
    </lineage>
</organism>
<dbReference type="EMBL" id="CP002083">
    <property type="protein sequence ID" value="ADJ23119.1"/>
    <property type="molecule type" value="Genomic_DNA"/>
</dbReference>
<accession>D8JWK6</accession>
<dbReference type="PANTHER" id="PTHR43214:SF43">
    <property type="entry name" value="TWO-COMPONENT RESPONSE REGULATOR"/>
    <property type="match status" value="1"/>
</dbReference>
<gene>
    <name evidence="6" type="ordered locus">Hden_1307</name>
</gene>
<dbReference type="InterPro" id="IPR016032">
    <property type="entry name" value="Sig_transdc_resp-reg_C-effctor"/>
</dbReference>
<proteinExistence type="predicted"/>
<evidence type="ECO:0000313" key="6">
    <source>
        <dbReference type="EMBL" id="ADJ23119.1"/>
    </source>
</evidence>
<evidence type="ECO:0000256" key="2">
    <source>
        <dbReference type="ARBA" id="ARBA00023125"/>
    </source>
</evidence>
<dbReference type="Gene3D" id="3.40.50.2300">
    <property type="match status" value="1"/>
</dbReference>
<dbReference type="SMART" id="SM00448">
    <property type="entry name" value="REC"/>
    <property type="match status" value="1"/>
</dbReference>
<dbReference type="PROSITE" id="PS50110">
    <property type="entry name" value="RESPONSE_REGULATORY"/>
    <property type="match status" value="1"/>
</dbReference>
<dbReference type="PANTHER" id="PTHR43214">
    <property type="entry name" value="TWO-COMPONENT RESPONSE REGULATOR"/>
    <property type="match status" value="1"/>
</dbReference>
<dbReference type="SUPFAM" id="SSF52172">
    <property type="entry name" value="CheY-like"/>
    <property type="match status" value="1"/>
</dbReference>
<dbReference type="Pfam" id="PF00072">
    <property type="entry name" value="Response_reg"/>
    <property type="match status" value="1"/>
</dbReference>
<feature type="modified residue" description="4-aspartylphosphate" evidence="3">
    <location>
        <position position="52"/>
    </location>
</feature>
<feature type="domain" description="Response regulatory" evidence="5">
    <location>
        <begin position="2"/>
        <end position="117"/>
    </location>
</feature>
<dbReference type="KEGG" id="hdn:Hden_1307"/>
<evidence type="ECO:0000313" key="7">
    <source>
        <dbReference type="Proteomes" id="UP000002033"/>
    </source>
</evidence>
<dbReference type="SMART" id="SM00421">
    <property type="entry name" value="HTH_LUXR"/>
    <property type="match status" value="1"/>
</dbReference>
<evidence type="ECO:0000256" key="1">
    <source>
        <dbReference type="ARBA" id="ARBA00022553"/>
    </source>
</evidence>
<keyword evidence="1 3" id="KW-0597">Phosphoprotein</keyword>
<keyword evidence="2" id="KW-0238">DNA-binding</keyword>
<evidence type="ECO:0000259" key="4">
    <source>
        <dbReference type="PROSITE" id="PS50043"/>
    </source>
</evidence>
<dbReference type="InterPro" id="IPR039420">
    <property type="entry name" value="WalR-like"/>
</dbReference>